<evidence type="ECO:0000256" key="12">
    <source>
        <dbReference type="ARBA" id="ARBA00022729"/>
    </source>
</evidence>
<dbReference type="FunFam" id="4.10.400.10:FF:000153">
    <property type="entry name" value="LDL receptor related protein 2"/>
    <property type="match status" value="1"/>
</dbReference>
<feature type="repeat" description="LDL-receptor class B" evidence="33">
    <location>
        <begin position="4381"/>
        <end position="4424"/>
    </location>
</feature>
<dbReference type="FunFam" id="4.10.400.10:FF:000045">
    <property type="entry name" value="Low-density lipoprotein receptor-related protein 2"/>
    <property type="match status" value="3"/>
</dbReference>
<keyword evidence="12 36" id="KW-0732">Signal</keyword>
<keyword evidence="17" id="KW-0524">Neurogenesis</keyword>
<dbReference type="FunFam" id="2.120.10.30:FF:000035">
    <property type="entry name" value="Low-density lipoprotein receptor-related protein 2"/>
    <property type="match status" value="1"/>
</dbReference>
<evidence type="ECO:0000259" key="37">
    <source>
        <dbReference type="PROSITE" id="PS50026"/>
    </source>
</evidence>
<feature type="disulfide bond" evidence="32">
    <location>
        <begin position="1304"/>
        <end position="1322"/>
    </location>
</feature>
<feature type="compositionally biased region" description="Polar residues" evidence="34">
    <location>
        <begin position="4720"/>
        <end position="4739"/>
    </location>
</feature>
<keyword evidence="15" id="KW-0967">Endosome</keyword>
<dbReference type="GO" id="GO:0051180">
    <property type="term" value="P:vitamin transport"/>
    <property type="evidence" value="ECO:0007669"/>
    <property type="project" value="UniProtKB-ARBA"/>
</dbReference>
<feature type="disulfide bond" evidence="32">
    <location>
        <begin position="1232"/>
        <end position="1247"/>
    </location>
</feature>
<dbReference type="InterPro" id="IPR018097">
    <property type="entry name" value="EGF_Ca-bd_CS"/>
</dbReference>
<feature type="disulfide bond" evidence="32">
    <location>
        <begin position="3737"/>
        <end position="3749"/>
    </location>
</feature>
<feature type="disulfide bond" evidence="32">
    <location>
        <begin position="3047"/>
        <end position="3059"/>
    </location>
</feature>
<feature type="repeat" description="LDL-receptor class B" evidence="33">
    <location>
        <begin position="1798"/>
        <end position="1842"/>
    </location>
</feature>
<dbReference type="InterPro" id="IPR002172">
    <property type="entry name" value="LDrepeatLR_classA_rpt"/>
</dbReference>
<evidence type="ECO:0000256" key="25">
    <source>
        <dbReference type="ARBA" id="ARBA00023273"/>
    </source>
</evidence>
<dbReference type="InterPro" id="IPR023415">
    <property type="entry name" value="LDLR_class-A_CS"/>
</dbReference>
<keyword evidence="14" id="KW-1009">Hearing</keyword>
<dbReference type="GO" id="GO:0005509">
    <property type="term" value="F:calcium ion binding"/>
    <property type="evidence" value="ECO:0007669"/>
    <property type="project" value="InterPro"/>
</dbReference>
<dbReference type="GO" id="GO:0006898">
    <property type="term" value="P:receptor-mediated endocytosis"/>
    <property type="evidence" value="ECO:0007669"/>
    <property type="project" value="TreeGrafter"/>
</dbReference>
<organism evidence="38 39">
    <name type="scientific">Delphinapterus leucas</name>
    <name type="common">Beluga whale</name>
    <dbReference type="NCBI Taxonomy" id="9749"/>
    <lineage>
        <taxon>Eukaryota</taxon>
        <taxon>Metazoa</taxon>
        <taxon>Chordata</taxon>
        <taxon>Craniata</taxon>
        <taxon>Vertebrata</taxon>
        <taxon>Euteleostomi</taxon>
        <taxon>Mammalia</taxon>
        <taxon>Eutheria</taxon>
        <taxon>Laurasiatheria</taxon>
        <taxon>Artiodactyla</taxon>
        <taxon>Whippomorpha</taxon>
        <taxon>Cetacea</taxon>
        <taxon>Odontoceti</taxon>
        <taxon>Monodontidae</taxon>
        <taxon>Delphinapterus</taxon>
    </lineage>
</organism>
<dbReference type="FunFam" id="2.10.25.10:FF:000009">
    <property type="entry name" value="Low-density lipoprotein receptor isoform 1"/>
    <property type="match status" value="1"/>
</dbReference>
<protein>
    <recommendedName>
        <fullName evidence="28">Low-density lipoprotein receptor-related protein 2</fullName>
    </recommendedName>
    <alternativeName>
        <fullName evidence="29">Glycoprotein 330</fullName>
    </alternativeName>
    <alternativeName>
        <fullName evidence="30">Megalin</fullName>
    </alternativeName>
</protein>
<dbReference type="SUPFAM" id="SSF57196">
    <property type="entry name" value="EGF/Laminin"/>
    <property type="match status" value="8"/>
</dbReference>
<dbReference type="FunFam" id="2.120.10.30:FF:000241">
    <property type="entry name" value="Low-density lipoprotein receptor-related protein 6"/>
    <property type="match status" value="1"/>
</dbReference>
<feature type="disulfide bond" evidence="32">
    <location>
        <begin position="1337"/>
        <end position="1349"/>
    </location>
</feature>
<evidence type="ECO:0000256" key="30">
    <source>
        <dbReference type="ARBA" id="ARBA00080738"/>
    </source>
</evidence>
<evidence type="ECO:0000256" key="35">
    <source>
        <dbReference type="SAM" id="Phobius"/>
    </source>
</evidence>
<feature type="repeat" description="LDL-receptor class B" evidence="33">
    <location>
        <begin position="3516"/>
        <end position="3559"/>
    </location>
</feature>
<evidence type="ECO:0000256" key="15">
    <source>
        <dbReference type="ARBA" id="ARBA00022753"/>
    </source>
</evidence>
<dbReference type="InterPro" id="IPR011042">
    <property type="entry name" value="6-blade_b-propeller_TolB-like"/>
</dbReference>
<dbReference type="CDD" id="cd00054">
    <property type="entry name" value="EGF_CA"/>
    <property type="match status" value="2"/>
</dbReference>
<gene>
    <name evidence="39" type="primary">LRP2</name>
</gene>
<dbReference type="GO" id="GO:0048812">
    <property type="term" value="P:neuron projection morphogenesis"/>
    <property type="evidence" value="ECO:0007669"/>
    <property type="project" value="UniProtKB-ARBA"/>
</dbReference>
<dbReference type="GO" id="GO:0005905">
    <property type="term" value="C:clathrin-coated pit"/>
    <property type="evidence" value="ECO:0007669"/>
    <property type="project" value="UniProtKB-KW"/>
</dbReference>
<dbReference type="PROSITE" id="PS51120">
    <property type="entry name" value="LDLRB"/>
    <property type="match status" value="23"/>
</dbReference>
<dbReference type="SUPFAM" id="SSF63825">
    <property type="entry name" value="YWTD domain"/>
    <property type="match status" value="8"/>
</dbReference>
<dbReference type="PROSITE" id="PS01209">
    <property type="entry name" value="LDLRA_1"/>
    <property type="match status" value="15"/>
</dbReference>
<dbReference type="InterPro" id="IPR009030">
    <property type="entry name" value="Growth_fac_rcpt_cys_sf"/>
</dbReference>
<dbReference type="KEGG" id="dle:111172983"/>
<feature type="disulfide bond" evidence="32">
    <location>
        <begin position="3778"/>
        <end position="3790"/>
    </location>
</feature>
<dbReference type="Pfam" id="PF00057">
    <property type="entry name" value="Ldl_recept_a"/>
    <property type="match status" value="35"/>
</dbReference>
<feature type="disulfide bond" evidence="32">
    <location>
        <begin position="1478"/>
        <end position="1493"/>
    </location>
</feature>
<evidence type="ECO:0000256" key="17">
    <source>
        <dbReference type="ARBA" id="ARBA00022902"/>
    </source>
</evidence>
<dbReference type="STRING" id="9749.A0A2Y9MVK7"/>
<feature type="disulfide bond" evidence="32">
    <location>
        <begin position="3215"/>
        <end position="3227"/>
    </location>
</feature>
<feature type="disulfide bond" evidence="32">
    <location>
        <begin position="1395"/>
        <end position="1410"/>
    </location>
</feature>
<dbReference type="FunFam" id="4.10.400.10:FF:000078">
    <property type="entry name" value="low-density lipoprotein receptor-related protein 2"/>
    <property type="match status" value="2"/>
</dbReference>
<dbReference type="FunFam" id="4.10.400.10:FF:000005">
    <property type="entry name" value="low-density lipoprotein receptor-related protein 1B"/>
    <property type="match status" value="1"/>
</dbReference>
<feature type="repeat" description="LDL-receptor class B" evidence="33">
    <location>
        <begin position="3422"/>
        <end position="3464"/>
    </location>
</feature>
<feature type="repeat" description="LDL-receptor class B" evidence="33">
    <location>
        <begin position="2116"/>
        <end position="2157"/>
    </location>
</feature>
<keyword evidence="7 31" id="KW-0245">EGF-like domain</keyword>
<dbReference type="FunCoup" id="A0A2Y9MVK7">
    <property type="interactions" value="270"/>
</dbReference>
<feature type="disulfide bond" evidence="32">
    <location>
        <begin position="1274"/>
        <end position="1289"/>
    </location>
</feature>
<dbReference type="Gene3D" id="2.10.25.10">
    <property type="entry name" value="Laminin"/>
    <property type="match status" value="7"/>
</dbReference>
<dbReference type="FunFam" id="2.10.25.10:FF:000072">
    <property type="entry name" value="Low-density lipoprotein receptor-related protein 1B"/>
    <property type="match status" value="1"/>
</dbReference>
<feature type="disulfide bond" evidence="32">
    <location>
        <begin position="2883"/>
        <end position="2895"/>
    </location>
</feature>
<feature type="disulfide bond" evidence="32">
    <location>
        <begin position="3222"/>
        <end position="3240"/>
    </location>
</feature>
<feature type="repeat" description="LDL-receptor class B" evidence="33">
    <location>
        <begin position="2430"/>
        <end position="2473"/>
    </location>
</feature>
<feature type="disulfide bond" evidence="32">
    <location>
        <begin position="4026"/>
        <end position="4038"/>
    </location>
</feature>
<feature type="disulfide bond" evidence="32">
    <location>
        <begin position="3258"/>
        <end position="3270"/>
    </location>
</feature>
<feature type="repeat" description="LDL-receptor class B" evidence="33">
    <location>
        <begin position="2386"/>
        <end position="2429"/>
    </location>
</feature>
<dbReference type="InterPro" id="IPR026823">
    <property type="entry name" value="cEGF"/>
</dbReference>
<dbReference type="PRINTS" id="PR00261">
    <property type="entry name" value="LDLRECEPTOR"/>
</dbReference>
<feature type="disulfide bond" evidence="32">
    <location>
        <begin position="3089"/>
        <end position="3101"/>
    </location>
</feature>
<evidence type="ECO:0000256" key="23">
    <source>
        <dbReference type="ARBA" id="ARBA00023176"/>
    </source>
</evidence>
<feature type="repeat" description="LDL-receptor class B" evidence="33">
    <location>
        <begin position="1025"/>
        <end position="1068"/>
    </location>
</feature>
<keyword evidence="39" id="KW-0449">Lipoprotein</keyword>
<dbReference type="FunFam" id="4.10.400.10:FF:000108">
    <property type="entry name" value="Low-density lipoprotein receptor-related protein 2"/>
    <property type="match status" value="1"/>
</dbReference>
<feature type="disulfide bond" evidence="32">
    <location>
        <begin position="313"/>
        <end position="328"/>
    </location>
</feature>
<feature type="repeat" description="LDL-receptor class B" evidence="33">
    <location>
        <begin position="2703"/>
        <end position="2746"/>
    </location>
</feature>
<keyword evidence="5" id="KW-0813">Transport</keyword>
<feature type="disulfide bond" evidence="32">
    <location>
        <begin position="376"/>
        <end position="394"/>
    </location>
</feature>
<feature type="repeat" description="LDL-receptor class B" evidence="33">
    <location>
        <begin position="1709"/>
        <end position="1751"/>
    </location>
</feature>
<dbReference type="FunFam" id="4.10.400.10:FF:000065">
    <property type="entry name" value="Transmembrane protease serine 7"/>
    <property type="match status" value="1"/>
</dbReference>
<feature type="region of interest" description="Disordered" evidence="34">
    <location>
        <begin position="23"/>
        <end position="91"/>
    </location>
</feature>
<dbReference type="GO" id="GO:0030424">
    <property type="term" value="C:axon"/>
    <property type="evidence" value="ECO:0007669"/>
    <property type="project" value="UniProtKB-SubCell"/>
</dbReference>
<feature type="repeat" description="LDL-receptor class B" evidence="33">
    <location>
        <begin position="4426"/>
        <end position="4467"/>
    </location>
</feature>
<evidence type="ECO:0000256" key="36">
    <source>
        <dbReference type="SAM" id="SignalP"/>
    </source>
</evidence>
<evidence type="ECO:0000256" key="22">
    <source>
        <dbReference type="ARBA" id="ARBA00023170"/>
    </source>
</evidence>
<evidence type="ECO:0000256" key="31">
    <source>
        <dbReference type="PROSITE-ProRule" id="PRU00076"/>
    </source>
</evidence>
<dbReference type="FunFam" id="4.10.400.10:FF:000009">
    <property type="entry name" value="Low-density lipoprotein receptor-related protein 1"/>
    <property type="match status" value="1"/>
</dbReference>
<feature type="disulfide bond" evidence="32">
    <location>
        <begin position="294"/>
        <end position="306"/>
    </location>
</feature>
<sequence>MERRASAACTLLLAFAACLAPARGRGKSSPAGVPRGPPDFPAWGRVGSADRRRGPRPAEARSGRRRGRSPWGAQVAQRWQSGSAPLSPAREVSCRKLEKAAPPVSVTAHPTGTPPLFPSGFVPTLLEGTLRFSPRVRSLLPPLVYSLRGRAVLGAARCAVFHLQRPARESLRAPRLRARAPRLSSAAKLGLAVTPKRPYFDKDHLRAKIRPGECHSDEFQCQPGLCIIASWRCDGTRDCANGSDEIGCPHPTCRSNQFLCQSEELCIPVHWVCDEEEDCIDGSDERRHCPGRTCSSHQFTCDNGECIPAEFRCDHSTDCLDGTDEKNCRYPICEQKTCANGACYNTSQKCDGETDCRDASDELNCTHRCLRSEFQCGSGECIYKTYVCDHDLDCEDGSDERSCSSYQTCKGNEFTCPNGFCINQNWVCDGEGDCVDNADEDGCESRINRTYECYPNEWACPKSGKCIPITKVCDGTSDCPEGEDESNITVGQHCDVDLCPFLGCEYQCHKSPAGGMCYCPSGFIVNENSTHNCVDFDDCQMWGVCDQICEDRIGHHQCHCVEGYILEHQQRCKANSSFGEVSVIFSNGRDLLRGDIHGSTFEILVESQHRGSAVGVDFHYHLHRVFWTDIVQDKVFSVDINGLDIQEVLNVSVEDPENLAVDWVNNKLYVVETNVNCIDMVNLDGSQRITIISEHLGHPRGIAVDPTVGYLFFSDWQSFSGTPKIERAFMDGSNRKDLVTRKLGWPAGITLDLVSKRVYWVDSRFDYIETVTYDGIQRKTVIHGGSNIPHPFAISLFEDHVFFTDWTKMAVMKANKFTETDPQLYYRSSLRPFGVTVYHALRQPYASNPCADNNGGCQHICVLSHRTFNGGLGYRCKCRLGYIPDMDDYHCVAAERFLFFSSDVAVRGIPLTLSHQADVILPVTGGASVFVGIDFDAQEKAIFFSDTTKDMICKQKIDGTGREVITANRVPSVESLSFDWISKNLYWTDASYRSVSVIRLADKSRRTIVQNLNNPRSIVVHPIAGYIFFTDWYRPAKILRAWSDGSNLLPIVNTTLGWPNGLAIDWSSSRLYWVDAFFDKIEHSTFDGLDRKILASIQQITHPFGLAVFEDYVYFTDWRLRGIVRVRKTDGGQLVVLRSGVGVVMRVKVYDTRIQTGSNACNRPTNPNGDCSHFCFPVPNLQRVCGCPYGMSLTSDRLTCVEDPSREPPLEQCGAFSFPCNNGRCVPIHYRCDGIDDCHDNSDEVQCGTFNTSCAPSAFACGHGGQCIPSYWRCDKQNDCVDGSDEQNCPTRAPTSCRADFFTCDNNLCIPKSWVCDTDNDCGDGSDEKSCDHTETCSPSQFHCPHHRCIDLSFVCDGTSDCADGSDESACIINCTASQFKCVSNGNCISNTYRCDGVFDCNDHSDETDCPTRPPGMCHQDEFQCQADGICIPKIWECDGHPDCLHGSDEHNGCVPKTCPSSHFLCDNGNCIYREWLCDGDNDCRDMSDEKDCPTQAFQCPSWQWQCPSYSICVNLSAVCDGNPDCPSGTDESPLCNQESCSDSNGGCTHQCIQGPYGAQCQCPLGYLLANDSKTCEDIDECRIPGFCSQHCYNMRGSFRCWCDPEYRLDADQRTCKATASESLLLLVASQNQLVADNISRQEHSIHALVQDGSHIVAVDFDSVSGHIFWSDGTQGKIWSAFQNGTDRKLTLDSGITMTESIAVDWVGRNLYWTDFSLQTIEVSKLDGSHRTVLLSENITNPRGLVLDPRTTACVMFWSDWGHHPRIERASMDGSLRTVIIQEKVFWPNGLAIDYPNRLLYFVDGYLDYIDYCEYDGSNRRQVIASDLTLRHPYSLSLFEDSVYWSDRATHEIMKANKWHGGNQSVVLSLHQPLGIVVVHPAKQPVSTNPCVHAQCSHLCLLSSERLYSCACPSGWRLSRDSVTCVRGDEAFLIVVRHSIIFGISLNPEVKTFDAMVPISGIQNGYDVAVDYSEQFIYWLENPGEIHRVKTDGTNRTVFVPLSSLGASTSLALDWLSRNLYYTNRGTQSIKVLTLRGDVRYGKTLITNDGTNLGVGFPVGITIDPVNGKLYWSDRGTDSGIPPKIASANMDGTSRKTLFTGSLDNVAFITLDIEEQKLYWAVSSTGVIEKGNVDGTNRMILVNHLSYPWGLAVYGPFLYYTDEEYEVIERVDKATGANKIVLRDNVPNLRGLQIYQRRGSESSNGCSNNVNACQQICLPVPGRLFSCACATGFKLSPDNRTCSPYHSFIVVSTLWAIRGFSLELSDHSEAMVPVAGQGRNALHVDVDVSSGFIYWCDFSNSVPSNNAIRRIRPDGSSFTNIITDGIGENGVRGIAVDWVAGNLYFTNAFRSETLIEVLRINTTHRRVLLKTTVDMPRDIVVDPKNRYLFWSDYGQNPKIERSFLDCTNRTVLVSNIVATPRGLALDLSNGYIYWVDDALDLIARVSIDGGESEVIRFGSRYPAPYAITILGNSIIWVDRNLKKIFQASKEPYKADPPTVIRDNIDWLRDVTIFDQNAQPRSPAEVDNNPCLEDNGGCTHFCFALPKLHTPKCGCAFGTLQGDGKSCAISSENFLIFALDDSLRSLHFDPEDYSQPFTAMSVERIAVALDYDSIDNRIYFTQILQSGKGQISYVNLNSRSSSPTVVVSGIGNPEGIAFDWINRRIYYSDYTNQTIKSIATDGSKHTVIARVTKPRAIVLDPCQGYMYWTDWSTNAQIERATLGGNFRESIVNSDLVWPNGLTLDYEEGCLYWADANLQRIERITLQGLEREVIVSRANNPFGLAVYGQYVYWTDWFNKKIYRANKYDGSSQTAMTTTLPFLPKGIRAVVKDQQQCHNPCDQFNGGCSHICAPGPNGPECQCPHEGHWYLANNNKYCIRDNGTRCHSSKFTCLSGNCIPEQWKCNDIDDCGDSSDELETLCAYHTCPLTSFTCANGRCVQYRYRCDHYNDCGDNSDEAGCLFRACNETTEFTCSNGKCIPLHLVCDGMDHCHDHNASDEKNCSDRTCQPGYVKCMNSTVCIPHLFLCDGDNDCGDMSDENPIFCVSKSCKSDEFHCTSGSCIPSFWFCDHERDCSDGSDEPDTCEFSEPTCFSDEFRCDNNRCIQVEWVCDGDNDCGDMSDEDERHHCESHSCSSSEFLCVSSVSPSRRCIPQSWVCDGDADCSDAYDEHQNCTRRSCSETEFTCSNGLCIPDWFRCDRRNDCGDYSDERDCVYPACDKVHFTCQNGLCIYKAFVCDGENDCGDDSDELEHLCHTPETTCPPHQFRCDNGNCIEMVKVCNHLDDCLDNSDEKGCGVNECNDPSLSGCDHNCTDTLTSFYCSCNPGYKLLSDKRTCVDIDECKETPFVCSQKCENVLGSYICKCAPGYIREPDGKTCRQNSNIEPDLIFSNRYYLRNLTIDGHLYSLILQGLGNAVAVDFDRVEKRLYWLDIENKVIERMFLNKTNRETVIKYNLPGTESLAVDWVTRKLYWVDSHLNCLSVSDLNGRYRRKLAEHCVDANNTFCIENPRGIALHPRYGHVYWGDWADRAYIGRVGMDGTHKSVIISTKIKWPNGLTIDYTNDLLYWTDAHLGYIEYSDLEGHHRHMVYETGTLPHPFAITVFEDTIYWTDWNTKTVEKGNKYNGSNRVALVNTTHRPYDIRVYHPYRQPIVTNPCSTNNGGCSHLCLIKEGGSGFTCECPDNFHTVRHSYSTQCLPMCSSTQFLCANSEMCIPIWWKCDGQRDCLDGSDEPITCPQRYCRLGQYQCMDGNCTSPHFICNAHQDCPDGSDEDSVLCEHHQCESNEWQCANKRCIPESWQCDMEDDCGDNSDEDSSHCASRTCRPGYFKCANGHCIPQSWKCDVDNDCGDYSDEPLQECLSPAYRCDNYTEFDCKTNYRCILLWAVCNGFDDCRDNSDEQDCESMACKPSGEFRCTNHHCIPLRWRCDGHNDCGDHSDEENCTPRECTESEFRCDDQSCIPSRWICDQNNDCGDNSDERDCEMMTCHPGYFQCDSGHCVPDQMKCDGFADCHDASDEATCPTRFPNGAYCPATMFECKNHVCIQSSWKCDGDNDCGDGSDEELHLCLSVPCDSPHRFRCDNNRCIYRHELCNHEDDCGDGSDEKKENCVEPTPRPCTEDEFKCSNGRCISQHLVCDDVNDCGDHFDETGCNTGKERSCAENLCEHNCTQLSEGGFICSCRPGFEANSFDRNSCEDVNECEQFGVCPQNCLNTKGSYECSCAEGFRSVTDSHGGRCAADGYPPLLLLPENVRIRKYNLSSEKFSEYLEDQERIQAMDYDWDPEGTGLSVVYYTVLGHGSNFGAIKRAYIPNFESGSNNPVKEVNLDLKYIVQPDGLAVDWVGRHIYWSDARSQRIEVAELDGRYRKWLISTQLDHPAAIVVNPKLGFMYWTDWGKEPKIESAWMDGQRRKVLVQEDLGWPTGLCIDYVNGDRIYWSDLKEDIIETIKYDGTDRRIVAIAAMTPYSLDIFESQLYWSSKDKGEVWIQDKFGRDEKEKLLIVNPWLTQVRIFHQWRYNQSVPNRCKKVCSHLCLLRPEGYTCACPQGSRFIEGSVTECDAAIESPIIMPPPCRCMNGGNCYFDENDLPKCKCPSAYVGEYCEIGLSKGIPPGTTAAVLLTIILIIIIGALATLGFFHYRKTGSLLPSLPKLSSLSSLSKSSENGNGVTFRSGDDVNMDIGVSGLGPESAIDRSMAMSEHFAMDLGKPPIIFENPTYTSRDTAVKVAQPTTTPVTESGNVYNENYGSAINPAELAPDTKPTSPSADETQATKWNIFKRKPKQNANFENPFYSEMESEPKVGAAVTPPPSPSPPDKISWKKGPSPTYSATEDTFKDTANLVREDSEA</sequence>
<dbReference type="PROSITE" id="PS00022">
    <property type="entry name" value="EGF_1"/>
    <property type="match status" value="1"/>
</dbReference>
<feature type="domain" description="EGF-like" evidence="37">
    <location>
        <begin position="4561"/>
        <end position="4595"/>
    </location>
</feature>
<feature type="disulfide bond" evidence="32">
    <location>
        <begin position="3826"/>
        <end position="3844"/>
    </location>
</feature>
<dbReference type="InterPro" id="IPR000033">
    <property type="entry name" value="LDLR_classB_rpt"/>
</dbReference>
<keyword evidence="19" id="KW-0729">SH3-binding</keyword>
<keyword evidence="38" id="KW-1185">Reference proteome</keyword>
<dbReference type="FunFam" id="4.10.400.10:FF:000121">
    <property type="entry name" value="low-density lipoprotein receptor-related protein 2"/>
    <property type="match status" value="1"/>
</dbReference>
<feature type="disulfide bond" evidence="32">
    <location>
        <begin position="2890"/>
        <end position="2908"/>
    </location>
</feature>
<dbReference type="InterPro" id="IPR049883">
    <property type="entry name" value="NOTCH1_EGF-like"/>
</dbReference>
<feature type="disulfide bond" evidence="31">
    <location>
        <begin position="4585"/>
        <end position="4594"/>
    </location>
</feature>
<feature type="repeat" description="LDL-receptor class B" evidence="33">
    <location>
        <begin position="3560"/>
        <end position="3603"/>
    </location>
</feature>
<evidence type="ECO:0000256" key="33">
    <source>
        <dbReference type="PROSITE-ProRule" id="PRU00461"/>
    </source>
</evidence>
<comment type="similarity">
    <text evidence="4">Belongs to the LDLR family.</text>
</comment>
<feature type="disulfide bond" evidence="32">
    <location>
        <begin position="3096"/>
        <end position="3114"/>
    </location>
</feature>
<feature type="repeat" description="LDL-receptor class B" evidence="33">
    <location>
        <begin position="756"/>
        <end position="798"/>
    </location>
</feature>
<feature type="disulfide bond" evidence="32">
    <location>
        <begin position="3744"/>
        <end position="3762"/>
    </location>
</feature>
<dbReference type="RefSeq" id="XP_022425915.1">
    <property type="nucleotide sequence ID" value="XM_022570207.1"/>
</dbReference>
<feature type="repeat" description="LDL-receptor class B" evidence="33">
    <location>
        <begin position="1069"/>
        <end position="1112"/>
    </location>
</feature>
<keyword evidence="6" id="KW-1003">Cell membrane</keyword>
<dbReference type="Pfam" id="PF00058">
    <property type="entry name" value="Ldl_recept_b"/>
    <property type="match status" value="13"/>
</dbReference>
<feature type="disulfide bond" evidence="32">
    <location>
        <begin position="1213"/>
        <end position="1225"/>
    </location>
</feature>
<dbReference type="FunFam" id="2.120.10.30:FF:000058">
    <property type="entry name" value="Low-density lipoprotein receptor-related protein 2"/>
    <property type="match status" value="1"/>
</dbReference>
<evidence type="ECO:0000256" key="29">
    <source>
        <dbReference type="ARBA" id="ARBA00077868"/>
    </source>
</evidence>
<feature type="chain" id="PRO_5015846328" description="Low-density lipoprotein receptor-related protein 2" evidence="36">
    <location>
        <begin position="25"/>
        <end position="4838"/>
    </location>
</feature>
<feature type="disulfide bond" evidence="32">
    <location>
        <begin position="1220"/>
        <end position="1238"/>
    </location>
</feature>
<dbReference type="GO" id="GO:0042359">
    <property type="term" value="P:vitamin D metabolic process"/>
    <property type="evidence" value="ECO:0007669"/>
    <property type="project" value="UniProtKB-ARBA"/>
</dbReference>
<dbReference type="PANTHER" id="PTHR22722:SF11">
    <property type="entry name" value="LOW-DENSITY LIPOPROTEIN RECEPTOR-RELATED PROTEIN 2"/>
    <property type="match status" value="1"/>
</dbReference>
<dbReference type="SMART" id="SM00192">
    <property type="entry name" value="LDLa"/>
    <property type="match status" value="36"/>
</dbReference>
<feature type="disulfide bond" evidence="32">
    <location>
        <begin position="3183"/>
        <end position="3201"/>
    </location>
</feature>
<evidence type="ECO:0000256" key="8">
    <source>
        <dbReference type="ARBA" id="ARBA00022553"/>
    </source>
</evidence>
<keyword evidence="11" id="KW-0479">Metal-binding</keyword>
<feature type="disulfide bond" evidence="32">
    <location>
        <begin position="2943"/>
        <end position="2958"/>
    </location>
</feature>
<feature type="disulfide bond" evidence="32">
    <location>
        <begin position="2971"/>
        <end position="2989"/>
    </location>
</feature>
<feature type="disulfide bond" evidence="32">
    <location>
        <begin position="3943"/>
        <end position="3955"/>
    </location>
</feature>
<reference evidence="39" key="1">
    <citation type="submission" date="2025-08" db="UniProtKB">
        <authorList>
            <consortium name="RefSeq"/>
        </authorList>
    </citation>
    <scope>IDENTIFICATION</scope>
    <source>
        <tissue evidence="39">Blood</tissue>
    </source>
</reference>
<feature type="disulfide bond" evidence="32">
    <location>
        <begin position="3911"/>
        <end position="3929"/>
    </location>
</feature>
<feature type="disulfide bond" evidence="32">
    <location>
        <begin position="221"/>
        <end position="239"/>
    </location>
</feature>
<keyword evidence="21 31" id="KW-1015">Disulfide bond</keyword>
<dbReference type="InterPro" id="IPR000742">
    <property type="entry name" value="EGF"/>
</dbReference>
<accession>A0A2Y9MVK7</accession>
<feature type="disulfide bond" evidence="32">
    <location>
        <begin position="4119"/>
        <end position="4137"/>
    </location>
</feature>
<evidence type="ECO:0000313" key="39">
    <source>
        <dbReference type="RefSeq" id="XP_022425915.1"/>
    </source>
</evidence>
<feature type="repeat" description="LDL-receptor class B" evidence="33">
    <location>
        <begin position="2068"/>
        <end position="2115"/>
    </location>
</feature>
<dbReference type="GO" id="GO:0009986">
    <property type="term" value="C:cell surface"/>
    <property type="evidence" value="ECO:0007669"/>
    <property type="project" value="UniProtKB-ARBA"/>
</dbReference>
<dbReference type="InterPro" id="IPR051221">
    <property type="entry name" value="LDLR-related"/>
</dbReference>
<feature type="disulfide bond" evidence="32">
    <location>
        <begin position="1356"/>
        <end position="1371"/>
    </location>
</feature>
<dbReference type="SMART" id="SM00179">
    <property type="entry name" value="EGF_CA"/>
    <property type="match status" value="11"/>
</dbReference>
<evidence type="ECO:0000256" key="16">
    <source>
        <dbReference type="ARBA" id="ARBA00022837"/>
    </source>
</evidence>
<dbReference type="FunFam" id="4.10.400.10:FF:000011">
    <property type="entry name" value="Low-density lipoprotein receptor-related protein 1"/>
    <property type="match status" value="1"/>
</dbReference>
<dbReference type="CTD" id="4036"/>
<feature type="compositionally biased region" description="Basic and acidic residues" evidence="34">
    <location>
        <begin position="48"/>
        <end position="62"/>
    </location>
</feature>
<feature type="disulfide bond" evidence="32">
    <location>
        <begin position="416"/>
        <end position="434"/>
    </location>
</feature>
<dbReference type="FunFam" id="4.10.400.10:FF:000147">
    <property type="entry name" value="Low-density lipoprotein receptor-related protein 2"/>
    <property type="match status" value="2"/>
</dbReference>
<feature type="disulfide bond" evidence="32">
    <location>
        <begin position="388"/>
        <end position="403"/>
    </location>
</feature>
<dbReference type="FunFam" id="2.120.10.30:FF:000049">
    <property type="entry name" value="LDL receptor related protein 2"/>
    <property type="match status" value="1"/>
</dbReference>
<feature type="disulfide bond" evidence="32">
    <location>
        <begin position="4075"/>
        <end position="4093"/>
    </location>
</feature>
<evidence type="ECO:0000313" key="38">
    <source>
        <dbReference type="Proteomes" id="UP000248483"/>
    </source>
</evidence>
<dbReference type="SUPFAM" id="SSF57424">
    <property type="entry name" value="LDL receptor-like module"/>
    <property type="match status" value="35"/>
</dbReference>
<feature type="disulfide bond" evidence="32">
    <location>
        <begin position="4001"/>
        <end position="4016"/>
    </location>
</feature>
<feature type="disulfide bond" evidence="32">
    <location>
        <begin position="3265"/>
        <end position="3283"/>
    </location>
</feature>
<feature type="disulfide bond" evidence="32">
    <location>
        <begin position="3982"/>
        <end position="3994"/>
    </location>
</feature>
<evidence type="ECO:0000256" key="24">
    <source>
        <dbReference type="ARBA" id="ARBA00023180"/>
    </source>
</evidence>
<evidence type="ECO:0000256" key="27">
    <source>
        <dbReference type="ARBA" id="ARBA00046273"/>
    </source>
</evidence>
<evidence type="ECO:0000256" key="14">
    <source>
        <dbReference type="ARBA" id="ARBA00022740"/>
    </source>
</evidence>
<feature type="disulfide bond" evidence="32">
    <location>
        <begin position="4033"/>
        <end position="4051"/>
    </location>
</feature>
<dbReference type="Gene3D" id="4.10.400.10">
    <property type="entry name" value="Low-density Lipoprotein Receptor"/>
    <property type="match status" value="36"/>
</dbReference>
<feature type="repeat" description="LDL-receptor class B" evidence="33">
    <location>
        <begin position="983"/>
        <end position="1024"/>
    </location>
</feature>
<feature type="region of interest" description="Disordered" evidence="34">
    <location>
        <begin position="4719"/>
        <end position="4838"/>
    </location>
</feature>
<dbReference type="GO" id="GO:0030139">
    <property type="term" value="C:endocytic vesicle"/>
    <property type="evidence" value="ECO:0007669"/>
    <property type="project" value="UniProtKB-ARBA"/>
</dbReference>
<feature type="disulfide bond" evidence="32">
    <location>
        <begin position="3195"/>
        <end position="3210"/>
    </location>
</feature>
<dbReference type="PROSITE" id="PS50026">
    <property type="entry name" value="EGF_3"/>
    <property type="match status" value="1"/>
</dbReference>
<evidence type="ECO:0000256" key="20">
    <source>
        <dbReference type="ARBA" id="ARBA00023136"/>
    </source>
</evidence>
<feature type="disulfide bond" evidence="32">
    <location>
        <begin position="214"/>
        <end position="226"/>
    </location>
</feature>
<feature type="disulfide bond" evidence="32">
    <location>
        <begin position="3785"/>
        <end position="3803"/>
    </location>
</feature>
<dbReference type="Pfam" id="PF12662">
    <property type="entry name" value="cEGF"/>
    <property type="match status" value="1"/>
</dbReference>
<feature type="repeat" description="LDL-receptor class B" evidence="33">
    <location>
        <begin position="1754"/>
        <end position="1797"/>
    </location>
</feature>
<feature type="disulfide bond" evidence="32">
    <location>
        <begin position="3989"/>
        <end position="4007"/>
    </location>
</feature>
<dbReference type="SMART" id="SM00135">
    <property type="entry name" value="LY"/>
    <property type="match status" value="37"/>
</dbReference>
<feature type="disulfide bond" evidence="32">
    <location>
        <begin position="3819"/>
        <end position="3831"/>
    </location>
</feature>
<dbReference type="GO" id="GO:0015031">
    <property type="term" value="P:protein transport"/>
    <property type="evidence" value="ECO:0007669"/>
    <property type="project" value="UniProtKB-ARBA"/>
</dbReference>
<dbReference type="FunFam" id="2.10.25.10:FF:000010">
    <property type="entry name" value="Pro-epidermal growth factor"/>
    <property type="match status" value="1"/>
</dbReference>
<dbReference type="GO" id="GO:0044321">
    <property type="term" value="P:response to leptin"/>
    <property type="evidence" value="ECO:0007669"/>
    <property type="project" value="UniProtKB-ARBA"/>
</dbReference>
<dbReference type="GO" id="GO:0030425">
    <property type="term" value="C:dendrite"/>
    <property type="evidence" value="ECO:0007669"/>
    <property type="project" value="UniProtKB-SubCell"/>
</dbReference>
<dbReference type="PROSITE" id="PS50068">
    <property type="entry name" value="LDLRA_2"/>
    <property type="match status" value="36"/>
</dbReference>
<feature type="repeat" description="LDL-receptor class B" evidence="33">
    <location>
        <begin position="623"/>
        <end position="665"/>
    </location>
</feature>
<feature type="disulfide bond" evidence="32">
    <location>
        <begin position="3962"/>
        <end position="3977"/>
    </location>
</feature>
<dbReference type="FunFam" id="4.10.400.10:FF:000001">
    <property type="entry name" value="Low-density lipoprotein receptor-related protein 1"/>
    <property type="match status" value="3"/>
</dbReference>
<feature type="disulfide bond" evidence="32">
    <location>
        <begin position="233"/>
        <end position="248"/>
    </location>
</feature>
<feature type="repeat" description="LDL-receptor class B" evidence="33">
    <location>
        <begin position="2747"/>
        <end position="2788"/>
    </location>
</feature>
<dbReference type="FunFam" id="2.120.10.30:FF:000057">
    <property type="entry name" value="Low-density lipoprotein receptor-related protein 2"/>
    <property type="match status" value="1"/>
</dbReference>
<evidence type="ECO:0000256" key="6">
    <source>
        <dbReference type="ARBA" id="ARBA00022475"/>
    </source>
</evidence>
<dbReference type="Pfam" id="PF24468">
    <property type="entry name" value="EGF_LRP2"/>
    <property type="match status" value="1"/>
</dbReference>
<dbReference type="InParanoid" id="A0A2Y9MVK7"/>
<keyword evidence="13" id="KW-0677">Repeat</keyword>
<keyword evidence="23" id="KW-0168">Coated pit</keyword>
<dbReference type="Pfam" id="PF14670">
    <property type="entry name" value="FXa_inhibition"/>
    <property type="match status" value="2"/>
</dbReference>
<evidence type="ECO:0000256" key="2">
    <source>
        <dbReference type="ARBA" id="ARBA00004279"/>
    </source>
</evidence>
<evidence type="ECO:0000256" key="10">
    <source>
        <dbReference type="ARBA" id="ARBA00022692"/>
    </source>
</evidence>
<dbReference type="SUPFAM" id="SSF57184">
    <property type="entry name" value="Growth factor receptor domain"/>
    <property type="match status" value="1"/>
</dbReference>
<evidence type="ECO:0000256" key="18">
    <source>
        <dbReference type="ARBA" id="ARBA00022989"/>
    </source>
</evidence>
<dbReference type="GeneID" id="111172983"/>
<feature type="disulfide bond" evidence="32">
    <location>
        <begin position="1316"/>
        <end position="1331"/>
    </location>
</feature>
<proteinExistence type="inferred from homology"/>
<comment type="caution">
    <text evidence="31">Lacks conserved residue(s) required for the propagation of feature annotation.</text>
</comment>
<feature type="disulfide bond" evidence="32">
    <location>
        <begin position="1466"/>
        <end position="1484"/>
    </location>
</feature>
<name>A0A2Y9MVK7_DELLE</name>
<keyword evidence="20 35" id="KW-0472">Membrane</keyword>
<dbReference type="FunFam" id="4.10.400.10:FF:000222">
    <property type="entry name" value="Low-density lipoprotein receptor-related protein 2"/>
    <property type="match status" value="1"/>
</dbReference>
<dbReference type="Gene3D" id="2.120.10.30">
    <property type="entry name" value="TolB, C-terminal domain"/>
    <property type="match status" value="8"/>
</dbReference>
<feature type="disulfide bond" evidence="32">
    <location>
        <begin position="3923"/>
        <end position="3938"/>
    </location>
</feature>
<feature type="disulfide bond" evidence="32">
    <location>
        <begin position="3176"/>
        <end position="3188"/>
    </location>
</feature>
<feature type="disulfide bond" evidence="32">
    <location>
        <begin position="1344"/>
        <end position="1362"/>
    </location>
</feature>
<dbReference type="InterPro" id="IPR001881">
    <property type="entry name" value="EGF-like_Ca-bd_dom"/>
</dbReference>
<feature type="repeat" description="LDL-receptor class B" evidence="33">
    <location>
        <begin position="709"/>
        <end position="755"/>
    </location>
</feature>
<feature type="disulfide bond" evidence="32">
    <location>
        <begin position="2924"/>
        <end position="2936"/>
    </location>
</feature>
<dbReference type="FunFam" id="2.120.10.30:FF:000040">
    <property type="entry name" value="Low-density lipoprotein receptor-related protein 2"/>
    <property type="match status" value="1"/>
</dbReference>
<feature type="disulfide bond" evidence="32">
    <location>
        <begin position="428"/>
        <end position="443"/>
    </location>
</feature>
<evidence type="ECO:0000256" key="19">
    <source>
        <dbReference type="ARBA" id="ARBA00023036"/>
    </source>
</evidence>
<dbReference type="Pfam" id="PF07645">
    <property type="entry name" value="EGF_CA"/>
    <property type="match status" value="2"/>
</dbReference>
<evidence type="ECO:0000256" key="13">
    <source>
        <dbReference type="ARBA" id="ARBA00022737"/>
    </source>
</evidence>
<dbReference type="SMART" id="SM00181">
    <property type="entry name" value="EGF"/>
    <property type="match status" value="22"/>
</dbReference>
<evidence type="ECO:0000256" key="3">
    <source>
        <dbReference type="ARBA" id="ARBA00004489"/>
    </source>
</evidence>
<dbReference type="GO" id="GO:0060429">
    <property type="term" value="P:epithelium development"/>
    <property type="evidence" value="ECO:0007669"/>
    <property type="project" value="UniProtKB-ARBA"/>
</dbReference>
<dbReference type="PANTHER" id="PTHR22722">
    <property type="entry name" value="LOW-DENSITY LIPOPROTEIN RECEPTOR-RELATED PROTEIN 2-RELATED"/>
    <property type="match status" value="1"/>
</dbReference>
<feature type="repeat" description="LDL-receptor class B" evidence="33">
    <location>
        <begin position="4338"/>
        <end position="4380"/>
    </location>
</feature>
<feature type="disulfide bond" evidence="32">
    <location>
        <begin position="4112"/>
        <end position="4124"/>
    </location>
</feature>
<dbReference type="FunFam" id="4.10.400.10:FF:000151">
    <property type="entry name" value="LDL receptor related protein 2"/>
    <property type="match status" value="1"/>
</dbReference>
<feature type="repeat" description="LDL-receptor class B" evidence="33">
    <location>
        <begin position="666"/>
        <end position="708"/>
    </location>
</feature>
<keyword evidence="8" id="KW-0597">Phosphoprotein</keyword>
<feature type="disulfide bond" evidence="32">
    <location>
        <begin position="3950"/>
        <end position="3968"/>
    </location>
</feature>
<feature type="disulfide bond" evidence="32">
    <location>
        <begin position="301"/>
        <end position="319"/>
    </location>
</feature>
<dbReference type="GO" id="GO:0031904">
    <property type="term" value="C:endosome lumen"/>
    <property type="evidence" value="ECO:0007669"/>
    <property type="project" value="UniProtKB-SubCell"/>
</dbReference>
<dbReference type="InterPro" id="IPR036055">
    <property type="entry name" value="LDL_receptor-like_sf"/>
</dbReference>
<evidence type="ECO:0000256" key="5">
    <source>
        <dbReference type="ARBA" id="ARBA00022448"/>
    </source>
</evidence>
<evidence type="ECO:0000256" key="21">
    <source>
        <dbReference type="ARBA" id="ARBA00023157"/>
    </source>
</evidence>
<evidence type="ECO:0000256" key="28">
    <source>
        <dbReference type="ARBA" id="ARBA00074420"/>
    </source>
</evidence>
<dbReference type="FunFam" id="2.120.10.30:FF:000008">
    <property type="entry name" value="Low-density lipoprotein receptor-related protein 4"/>
    <property type="match status" value="1"/>
</dbReference>
<feature type="compositionally biased region" description="Polar residues" evidence="34">
    <location>
        <begin position="4751"/>
        <end position="4764"/>
    </location>
</feature>
<feature type="disulfide bond" evidence="32">
    <location>
        <begin position="3054"/>
        <end position="3072"/>
    </location>
</feature>
<evidence type="ECO:0000256" key="32">
    <source>
        <dbReference type="PROSITE-ProRule" id="PRU00124"/>
    </source>
</evidence>
<comment type="subcellular location">
    <subcellularLocation>
        <location evidence="1">Apical cell membrane</location>
        <topology evidence="1">Single-pass type I membrane protein</topology>
    </subcellularLocation>
    <subcellularLocation>
        <location evidence="3">Cell projection</location>
        <location evidence="3">Axon</location>
    </subcellularLocation>
    <subcellularLocation>
        <location evidence="2">Cell projection</location>
        <location evidence="2">Dendrite</location>
    </subcellularLocation>
    <subcellularLocation>
        <location evidence="27">Endosome lumen</location>
    </subcellularLocation>
    <subcellularLocation>
        <location evidence="26">Membrane</location>
        <location evidence="26">Coated pit</location>
    </subcellularLocation>
</comment>
<dbReference type="GO" id="GO:0043235">
    <property type="term" value="C:receptor complex"/>
    <property type="evidence" value="ECO:0007669"/>
    <property type="project" value="TreeGrafter"/>
</dbReference>
<evidence type="ECO:0000256" key="34">
    <source>
        <dbReference type="SAM" id="MobiDB-lite"/>
    </source>
</evidence>
<feature type="repeat" description="LDL-receptor class B" evidence="33">
    <location>
        <begin position="1666"/>
        <end position="1708"/>
    </location>
</feature>
<dbReference type="CDD" id="cd00112">
    <property type="entry name" value="LDLa"/>
    <property type="match status" value="36"/>
</dbReference>
<dbReference type="GO" id="GO:0042562">
    <property type="term" value="F:hormone binding"/>
    <property type="evidence" value="ECO:0007669"/>
    <property type="project" value="TreeGrafter"/>
</dbReference>
<dbReference type="FunFam" id="2.120.10.30:FF:000056">
    <property type="entry name" value="Low-density lipoprotein receptor-related protein 2"/>
    <property type="match status" value="1"/>
</dbReference>
<dbReference type="GO" id="GO:0017124">
    <property type="term" value="F:SH3 domain binding"/>
    <property type="evidence" value="ECO:0007669"/>
    <property type="project" value="UniProtKB-KW"/>
</dbReference>
<dbReference type="GO" id="GO:0007605">
    <property type="term" value="P:sensory perception of sound"/>
    <property type="evidence" value="ECO:0007669"/>
    <property type="project" value="UniProtKB-KW"/>
</dbReference>
<keyword evidence="22 39" id="KW-0675">Receptor</keyword>
<feature type="disulfide bond" evidence="32">
    <location>
        <begin position="2931"/>
        <end position="2949"/>
    </location>
</feature>
<dbReference type="PROSITE" id="PS01186">
    <property type="entry name" value="EGF_2"/>
    <property type="match status" value="3"/>
</dbReference>
<feature type="signal peptide" evidence="36">
    <location>
        <begin position="1"/>
        <end position="24"/>
    </location>
</feature>
<feature type="disulfide bond" evidence="32">
    <location>
        <begin position="1297"/>
        <end position="1309"/>
    </location>
</feature>
<evidence type="ECO:0000256" key="4">
    <source>
        <dbReference type="ARBA" id="ARBA00009939"/>
    </source>
</evidence>
<feature type="disulfide bond" evidence="32">
    <location>
        <begin position="3883"/>
        <end position="3898"/>
    </location>
</feature>
<dbReference type="InterPro" id="IPR056588">
    <property type="entry name" value="EGF_LRP2"/>
</dbReference>
<dbReference type="GO" id="GO:0031526">
    <property type="term" value="C:brush border membrane"/>
    <property type="evidence" value="ECO:0007669"/>
    <property type="project" value="UniProtKB-ARBA"/>
</dbReference>
<feature type="transmembrane region" description="Helical" evidence="35">
    <location>
        <begin position="4608"/>
        <end position="4629"/>
    </location>
</feature>
<keyword evidence="10 35" id="KW-0812">Transmembrane</keyword>
<keyword evidence="25" id="KW-0966">Cell projection</keyword>
<evidence type="ECO:0000256" key="9">
    <source>
        <dbReference type="ARBA" id="ARBA00022583"/>
    </source>
</evidence>
<feature type="disulfide bond" evidence="32">
    <location>
        <begin position="3277"/>
        <end position="3292"/>
    </location>
</feature>
<dbReference type="PROSITE" id="PS51257">
    <property type="entry name" value="PROKAR_LIPOPROTEIN"/>
    <property type="match status" value="1"/>
</dbReference>
<keyword evidence="16" id="KW-0106">Calcium</keyword>
<evidence type="ECO:0000256" key="26">
    <source>
        <dbReference type="ARBA" id="ARBA00037878"/>
    </source>
</evidence>
<dbReference type="GO" id="GO:0035295">
    <property type="term" value="P:tube development"/>
    <property type="evidence" value="ECO:0007669"/>
    <property type="project" value="UniProtKB-ARBA"/>
</dbReference>
<keyword evidence="18 35" id="KW-1133">Transmembrane helix</keyword>
<feature type="disulfide bond" evidence="32">
    <location>
        <begin position="350"/>
        <end position="365"/>
    </location>
</feature>
<evidence type="ECO:0000256" key="11">
    <source>
        <dbReference type="ARBA" id="ARBA00022723"/>
    </source>
</evidence>
<dbReference type="Proteomes" id="UP000248483">
    <property type="component" value="Unplaced"/>
</dbReference>
<evidence type="ECO:0000256" key="1">
    <source>
        <dbReference type="ARBA" id="ARBA00004247"/>
    </source>
</evidence>
<feature type="disulfide bond" evidence="32">
    <location>
        <begin position="1459"/>
        <end position="1471"/>
    </location>
</feature>
<evidence type="ECO:0000256" key="7">
    <source>
        <dbReference type="ARBA" id="ARBA00022536"/>
    </source>
</evidence>
<dbReference type="FunFam" id="2.10.25.10:FF:000805">
    <property type="entry name" value="Low-density lipoprotein receptor-related protein 2"/>
    <property type="match status" value="1"/>
</dbReference>
<keyword evidence="9" id="KW-0254">Endocytosis</keyword>
<feature type="disulfide bond" evidence="32">
    <location>
        <begin position="369"/>
        <end position="381"/>
    </location>
</feature>
<feature type="disulfide bond" evidence="32">
    <location>
        <begin position="4131"/>
        <end position="4146"/>
    </location>
</feature>
<dbReference type="FunFam" id="4.10.400.10:FF:000002">
    <property type="entry name" value="Low-density lipoprotein receptor-related protein 1"/>
    <property type="match status" value="3"/>
</dbReference>
<feature type="disulfide bond" evidence="32">
    <location>
        <begin position="338"/>
        <end position="356"/>
    </location>
</feature>
<dbReference type="PROSITE" id="PS01187">
    <property type="entry name" value="EGF_CA"/>
    <property type="match status" value="3"/>
</dbReference>
<dbReference type="GO" id="GO:0001822">
    <property type="term" value="P:kidney development"/>
    <property type="evidence" value="ECO:0007669"/>
    <property type="project" value="UniProtKB-ARBA"/>
</dbReference>
<feature type="disulfide bond" evidence="32">
    <location>
        <begin position="409"/>
        <end position="421"/>
    </location>
</feature>
<dbReference type="FunFam" id="4.10.400.10:FF:000034">
    <property type="entry name" value="Low-density lipoprotein receptor-related protein 2"/>
    <property type="match status" value="3"/>
</dbReference>
<keyword evidence="24" id="KW-0325">Glycoprotein</keyword>